<name>A0A834UAS7_VESPE</name>
<proteinExistence type="predicted"/>
<organism evidence="1 2">
    <name type="scientific">Vespula pensylvanica</name>
    <name type="common">Western yellow jacket</name>
    <name type="synonym">Wasp</name>
    <dbReference type="NCBI Taxonomy" id="30213"/>
    <lineage>
        <taxon>Eukaryota</taxon>
        <taxon>Metazoa</taxon>
        <taxon>Ecdysozoa</taxon>
        <taxon>Arthropoda</taxon>
        <taxon>Hexapoda</taxon>
        <taxon>Insecta</taxon>
        <taxon>Pterygota</taxon>
        <taxon>Neoptera</taxon>
        <taxon>Endopterygota</taxon>
        <taxon>Hymenoptera</taxon>
        <taxon>Apocrita</taxon>
        <taxon>Aculeata</taxon>
        <taxon>Vespoidea</taxon>
        <taxon>Vespidae</taxon>
        <taxon>Vespinae</taxon>
        <taxon>Vespula</taxon>
    </lineage>
</organism>
<accession>A0A834UAS7</accession>
<keyword evidence="2" id="KW-1185">Reference proteome</keyword>
<reference evidence="1" key="1">
    <citation type="journal article" date="2020" name="G3 (Bethesda)">
        <title>High-Quality Assemblies for Three Invasive Social Wasps from the &lt;i&gt;Vespula&lt;/i&gt; Genus.</title>
        <authorList>
            <person name="Harrop T.W.R."/>
            <person name="Guhlin J."/>
            <person name="McLaughlin G.M."/>
            <person name="Permina E."/>
            <person name="Stockwell P."/>
            <person name="Gilligan J."/>
            <person name="Le Lec M.F."/>
            <person name="Gruber M.A.M."/>
            <person name="Quinn O."/>
            <person name="Lovegrove M."/>
            <person name="Duncan E.J."/>
            <person name="Remnant E.J."/>
            <person name="Van Eeckhoven J."/>
            <person name="Graham B."/>
            <person name="Knapp R.A."/>
            <person name="Langford K.W."/>
            <person name="Kronenberg Z."/>
            <person name="Press M.O."/>
            <person name="Eacker S.M."/>
            <person name="Wilson-Rankin E.E."/>
            <person name="Purcell J."/>
            <person name="Lester P.J."/>
            <person name="Dearden P.K."/>
        </authorList>
    </citation>
    <scope>NUCLEOTIDE SEQUENCE</scope>
    <source>
        <strain evidence="1">Volc-1</strain>
    </source>
</reference>
<dbReference type="AlphaFoldDB" id="A0A834UAS7"/>
<sequence length="82" mass="8734">MGITTSAKALVLWPFPSHLTPPSPPSVSSLELSAVIPMSAIAKRIIIYETAKPLGQTFAVTNGDLLCAKRYVSVYLQGTLFG</sequence>
<comment type="caution">
    <text evidence="1">The sequence shown here is derived from an EMBL/GenBank/DDBJ whole genome shotgun (WGS) entry which is preliminary data.</text>
</comment>
<gene>
    <name evidence="1" type="ORF">H0235_006597</name>
</gene>
<protein>
    <submittedName>
        <fullName evidence="1">Uncharacterized protein</fullName>
    </submittedName>
</protein>
<dbReference type="EMBL" id="JACSDY010000005">
    <property type="protein sequence ID" value="KAF7426903.1"/>
    <property type="molecule type" value="Genomic_DNA"/>
</dbReference>
<evidence type="ECO:0000313" key="1">
    <source>
        <dbReference type="EMBL" id="KAF7426903.1"/>
    </source>
</evidence>
<evidence type="ECO:0000313" key="2">
    <source>
        <dbReference type="Proteomes" id="UP000600918"/>
    </source>
</evidence>
<dbReference type="Proteomes" id="UP000600918">
    <property type="component" value="Unassembled WGS sequence"/>
</dbReference>